<dbReference type="InterPro" id="IPR022691">
    <property type="entry name" value="Tscrpt_elong_fac_GreA/B_N"/>
</dbReference>
<dbReference type="GO" id="GO:0032784">
    <property type="term" value="P:regulation of DNA-templated transcription elongation"/>
    <property type="evidence" value="ECO:0007669"/>
    <property type="project" value="UniProtKB-UniRule"/>
</dbReference>
<evidence type="ECO:0000256" key="5">
    <source>
        <dbReference type="ARBA" id="ARBA00023163"/>
    </source>
</evidence>
<dbReference type="SUPFAM" id="SSF54534">
    <property type="entry name" value="FKBP-like"/>
    <property type="match status" value="1"/>
</dbReference>
<organism evidence="12 13">
    <name type="scientific">Candidatus Thermoflexus japonica</name>
    <dbReference type="NCBI Taxonomy" id="2035417"/>
    <lineage>
        <taxon>Bacteria</taxon>
        <taxon>Bacillati</taxon>
        <taxon>Chloroflexota</taxon>
        <taxon>Thermoflexia</taxon>
        <taxon>Thermoflexales</taxon>
        <taxon>Thermoflexaceae</taxon>
        <taxon>Thermoflexus</taxon>
    </lineage>
</organism>
<evidence type="ECO:0000259" key="10">
    <source>
        <dbReference type="Pfam" id="PF01272"/>
    </source>
</evidence>
<protein>
    <recommendedName>
        <fullName evidence="2 8">Transcription elongation factor GreA</fullName>
    </recommendedName>
    <alternativeName>
        <fullName evidence="7 8">Transcript cleavage factor GreA</fullName>
    </alternativeName>
</protein>
<reference evidence="13" key="1">
    <citation type="submission" date="2017-09" db="EMBL/GenBank/DDBJ databases">
        <title>Metaegenomics of thermophilic ammonia-oxidizing enrichment culture.</title>
        <authorList>
            <person name="Kato S."/>
            <person name="Suzuki K."/>
        </authorList>
    </citation>
    <scope>NUCLEOTIDE SEQUENCE [LARGE SCALE GENOMIC DNA]</scope>
</reference>
<accession>A0A2H5Y7Y6</accession>
<gene>
    <name evidence="12" type="primary">greA_2</name>
    <name evidence="8" type="synonym">greA</name>
    <name evidence="12" type="ORF">HRbin22_01753</name>
</gene>
<dbReference type="InterPro" id="IPR028624">
    <property type="entry name" value="Tscrpt_elong_fac_GreA/B"/>
</dbReference>
<dbReference type="Gene3D" id="1.10.287.180">
    <property type="entry name" value="Transcription elongation factor, GreA/GreB, N-terminal domain"/>
    <property type="match status" value="1"/>
</dbReference>
<dbReference type="PANTHER" id="PTHR30437">
    <property type="entry name" value="TRANSCRIPTION ELONGATION FACTOR GREA"/>
    <property type="match status" value="1"/>
</dbReference>
<dbReference type="Pfam" id="PF03449">
    <property type="entry name" value="GreA_GreB_N"/>
    <property type="match status" value="1"/>
</dbReference>
<dbReference type="Proteomes" id="UP000236642">
    <property type="component" value="Unassembled WGS sequence"/>
</dbReference>
<feature type="domain" description="Transcription elongation factor GreA/GreB N-terminal" evidence="11">
    <location>
        <begin position="33"/>
        <end position="102"/>
    </location>
</feature>
<evidence type="ECO:0000256" key="3">
    <source>
        <dbReference type="ARBA" id="ARBA00023015"/>
    </source>
</evidence>
<dbReference type="InterPro" id="IPR001437">
    <property type="entry name" value="Tscrpt_elong_fac_GreA/B_C"/>
</dbReference>
<evidence type="ECO:0000256" key="8">
    <source>
        <dbReference type="HAMAP-Rule" id="MF_00105"/>
    </source>
</evidence>
<evidence type="ECO:0000259" key="11">
    <source>
        <dbReference type="Pfam" id="PF03449"/>
    </source>
</evidence>
<dbReference type="PROSITE" id="PS00829">
    <property type="entry name" value="GREAB_1"/>
    <property type="match status" value="1"/>
</dbReference>
<dbReference type="InterPro" id="IPR018151">
    <property type="entry name" value="TF_GreA/GreB_CS"/>
</dbReference>
<dbReference type="InterPro" id="IPR006359">
    <property type="entry name" value="Tscrpt_elong_fac_GreA"/>
</dbReference>
<evidence type="ECO:0000313" key="13">
    <source>
        <dbReference type="Proteomes" id="UP000236642"/>
    </source>
</evidence>
<keyword evidence="12" id="KW-0648">Protein biosynthesis</keyword>
<dbReference type="GO" id="GO:0070063">
    <property type="term" value="F:RNA polymerase binding"/>
    <property type="evidence" value="ECO:0007669"/>
    <property type="project" value="InterPro"/>
</dbReference>
<proteinExistence type="inferred from homology"/>
<dbReference type="SUPFAM" id="SSF46557">
    <property type="entry name" value="GreA transcript cleavage protein, N-terminal domain"/>
    <property type="match status" value="1"/>
</dbReference>
<dbReference type="PIRSF" id="PIRSF006092">
    <property type="entry name" value="GreA_GreB"/>
    <property type="match status" value="1"/>
</dbReference>
<evidence type="ECO:0000256" key="6">
    <source>
        <dbReference type="ARBA" id="ARBA00024916"/>
    </source>
</evidence>
<evidence type="ECO:0000256" key="2">
    <source>
        <dbReference type="ARBA" id="ARBA00013729"/>
    </source>
</evidence>
<dbReference type="InterPro" id="IPR036805">
    <property type="entry name" value="Tscrpt_elong_fac_GreA/B_N_sf"/>
</dbReference>
<keyword evidence="5 8" id="KW-0804">Transcription</keyword>
<feature type="domain" description="Transcription elongation factor GreA/GreB C-terminal" evidence="10">
    <location>
        <begin position="110"/>
        <end position="182"/>
    </location>
</feature>
<evidence type="ECO:0000256" key="9">
    <source>
        <dbReference type="RuleBase" id="RU000556"/>
    </source>
</evidence>
<keyword evidence="3 8" id="KW-0805">Transcription regulation</keyword>
<comment type="caution">
    <text evidence="12">The sequence shown here is derived from an EMBL/GenBank/DDBJ whole genome shotgun (WGS) entry which is preliminary data.</text>
</comment>
<dbReference type="NCBIfam" id="TIGR01462">
    <property type="entry name" value="greA"/>
    <property type="match status" value="1"/>
</dbReference>
<dbReference type="GO" id="GO:0003677">
    <property type="term" value="F:DNA binding"/>
    <property type="evidence" value="ECO:0007669"/>
    <property type="project" value="UniProtKB-UniRule"/>
</dbReference>
<dbReference type="InterPro" id="IPR036953">
    <property type="entry name" value="GreA/GreB_C_sf"/>
</dbReference>
<dbReference type="FunFam" id="3.10.50.30:FF:000001">
    <property type="entry name" value="Transcription elongation factor GreA"/>
    <property type="match status" value="1"/>
</dbReference>
<evidence type="ECO:0000256" key="1">
    <source>
        <dbReference type="ARBA" id="ARBA00008213"/>
    </source>
</evidence>
<keyword evidence="12" id="KW-0251">Elongation factor</keyword>
<comment type="similarity">
    <text evidence="1 8 9">Belongs to the GreA/GreB family.</text>
</comment>
<name>A0A2H5Y7Y6_9CHLR</name>
<dbReference type="EMBL" id="BEHY01000046">
    <property type="protein sequence ID" value="GBD09498.1"/>
    <property type="molecule type" value="Genomic_DNA"/>
</dbReference>
<dbReference type="GO" id="GO:0006354">
    <property type="term" value="P:DNA-templated transcription elongation"/>
    <property type="evidence" value="ECO:0007669"/>
    <property type="project" value="TreeGrafter"/>
</dbReference>
<dbReference type="PANTHER" id="PTHR30437:SF4">
    <property type="entry name" value="TRANSCRIPTION ELONGATION FACTOR GREA"/>
    <property type="match status" value="1"/>
</dbReference>
<dbReference type="AlphaFoldDB" id="A0A2H5Y7Y6"/>
<dbReference type="InterPro" id="IPR023459">
    <property type="entry name" value="Tscrpt_elong_fac_GreA/B_fam"/>
</dbReference>
<evidence type="ECO:0000256" key="4">
    <source>
        <dbReference type="ARBA" id="ARBA00023125"/>
    </source>
</evidence>
<sequence>MSRVGERVFDAFTRPERTGVEENVEMAAVGPTYLTPEGKRQLEEELEYLRTVKRREIAQRLRFAIQQGDLSENADYHAAKEEQAFVEGRIRMLEAILNSAIVIDPQPPEDGRVRLGSRVTIAEDGGAPEVYVLVGPAEADPTQGKISYESPLGQALLGRAPGDVVTVEAPAGVLTFRILAVE</sequence>
<dbReference type="Gene3D" id="3.10.50.30">
    <property type="entry name" value="Transcription elongation factor, GreA/GreB, C-terminal domain"/>
    <property type="match status" value="1"/>
</dbReference>
<dbReference type="FunFam" id="1.10.287.180:FF:000001">
    <property type="entry name" value="Transcription elongation factor GreA"/>
    <property type="match status" value="1"/>
</dbReference>
<dbReference type="HAMAP" id="MF_00105">
    <property type="entry name" value="GreA_GreB"/>
    <property type="match status" value="1"/>
</dbReference>
<dbReference type="GO" id="GO:0003746">
    <property type="term" value="F:translation elongation factor activity"/>
    <property type="evidence" value="ECO:0007669"/>
    <property type="project" value="UniProtKB-KW"/>
</dbReference>
<keyword evidence="4 8" id="KW-0238">DNA-binding</keyword>
<evidence type="ECO:0000256" key="7">
    <source>
        <dbReference type="ARBA" id="ARBA00030776"/>
    </source>
</evidence>
<dbReference type="PROSITE" id="PS00830">
    <property type="entry name" value="GREAB_2"/>
    <property type="match status" value="1"/>
</dbReference>
<evidence type="ECO:0000313" key="12">
    <source>
        <dbReference type="EMBL" id="GBD09498.1"/>
    </source>
</evidence>
<dbReference type="Pfam" id="PF01272">
    <property type="entry name" value="GreA_GreB"/>
    <property type="match status" value="1"/>
</dbReference>
<dbReference type="NCBIfam" id="NF001263">
    <property type="entry name" value="PRK00226.1-4"/>
    <property type="match status" value="1"/>
</dbReference>
<comment type="function">
    <text evidence="6 8 9">Necessary for efficient RNA polymerase transcription elongation past template-encoded arresting sites. The arresting sites in DNA have the property of trapping a certain fraction of elongating RNA polymerases that pass through, resulting in locked ternary complexes. Cleavage of the nascent transcript by cleavage factors such as GreA or GreB allows the resumption of elongation from the new 3'terminus. GreA releases sequences of 2 to 3 nucleotides.</text>
</comment>